<evidence type="ECO:0000313" key="2">
    <source>
        <dbReference type="EMBL" id="OCL14782.1"/>
    </source>
</evidence>
<keyword evidence="3" id="KW-1185">Reference proteome</keyword>
<gene>
    <name evidence="2" type="ORF">AOQ84DRAFT_280313</name>
</gene>
<name>A0A8E2FCQ7_9PEZI</name>
<evidence type="ECO:0000313" key="3">
    <source>
        <dbReference type="Proteomes" id="UP000250140"/>
    </source>
</evidence>
<protein>
    <submittedName>
        <fullName evidence="2">Phosphoglycerate mutase-like protein</fullName>
    </submittedName>
</protein>
<organism evidence="2 3">
    <name type="scientific">Glonium stellatum</name>
    <dbReference type="NCBI Taxonomy" id="574774"/>
    <lineage>
        <taxon>Eukaryota</taxon>
        <taxon>Fungi</taxon>
        <taxon>Dikarya</taxon>
        <taxon>Ascomycota</taxon>
        <taxon>Pezizomycotina</taxon>
        <taxon>Dothideomycetes</taxon>
        <taxon>Pleosporomycetidae</taxon>
        <taxon>Gloniales</taxon>
        <taxon>Gloniaceae</taxon>
        <taxon>Glonium</taxon>
    </lineage>
</organism>
<dbReference type="EMBL" id="KV748532">
    <property type="protein sequence ID" value="OCL14782.1"/>
    <property type="molecule type" value="Genomic_DNA"/>
</dbReference>
<evidence type="ECO:0000256" key="1">
    <source>
        <dbReference type="SAM" id="MobiDB-lite"/>
    </source>
</evidence>
<sequence length="274" mass="30188">MVLEVIYIVRHGFRSNWVVDPDTGVYSSNVPSPTGIHSDPALAGYGVDQAKQLAEKILTLDPPVDIVYSSPFYRCLQTLKPTTEQLFQERGGGKVRVENGVGEFYGRARFDHPSPAPLSVLHTHFPDLDPDYTPIIIPSTNGETIEGLHNRIAYALHRIVAAVDADPKSPRALLICTHAASMIAMGRVLTGRMPKDPSEDDFKCFTCSLSKFVRRRKENVAPNGEDTIGGKWDRASPDDIPNVGWRNGKGVKGGWNCELNGDCSFLRGGEERGW</sequence>
<dbReference type="Pfam" id="PF00300">
    <property type="entry name" value="His_Phos_1"/>
    <property type="match status" value="1"/>
</dbReference>
<accession>A0A8E2FCQ7</accession>
<dbReference type="SMART" id="SM00855">
    <property type="entry name" value="PGAM"/>
    <property type="match status" value="1"/>
</dbReference>
<dbReference type="Proteomes" id="UP000250140">
    <property type="component" value="Unassembled WGS sequence"/>
</dbReference>
<feature type="region of interest" description="Disordered" evidence="1">
    <location>
        <begin position="222"/>
        <end position="241"/>
    </location>
</feature>
<dbReference type="OrthoDB" id="414418at2759"/>
<dbReference type="InterPro" id="IPR029033">
    <property type="entry name" value="His_PPase_superfam"/>
</dbReference>
<dbReference type="PANTHER" id="PTHR16469">
    <property type="entry name" value="UBIQUITIN-ASSOCIATED AND SH3 DOMAIN-CONTAINING BA-RELATED"/>
    <property type="match status" value="1"/>
</dbReference>
<dbReference type="SUPFAM" id="SSF53254">
    <property type="entry name" value="Phosphoglycerate mutase-like"/>
    <property type="match status" value="1"/>
</dbReference>
<dbReference type="PANTHER" id="PTHR16469:SF51">
    <property type="entry name" value="TRANSCRIPTION FACTOR TAU 55 KDA SUBUNIT"/>
    <property type="match status" value="1"/>
</dbReference>
<dbReference type="Gene3D" id="3.40.50.1240">
    <property type="entry name" value="Phosphoglycerate mutase-like"/>
    <property type="match status" value="1"/>
</dbReference>
<dbReference type="CDD" id="cd07067">
    <property type="entry name" value="HP_PGM_like"/>
    <property type="match status" value="1"/>
</dbReference>
<dbReference type="InterPro" id="IPR013078">
    <property type="entry name" value="His_Pase_superF_clade-1"/>
</dbReference>
<dbReference type="AlphaFoldDB" id="A0A8E2FCQ7"/>
<dbReference type="InterPro" id="IPR051710">
    <property type="entry name" value="Phosphatase_SH3-domain"/>
</dbReference>
<proteinExistence type="predicted"/>
<reference evidence="2 3" key="1">
    <citation type="journal article" date="2016" name="Nat. Commun.">
        <title>Ectomycorrhizal ecology is imprinted in the genome of the dominant symbiotic fungus Cenococcum geophilum.</title>
        <authorList>
            <consortium name="DOE Joint Genome Institute"/>
            <person name="Peter M."/>
            <person name="Kohler A."/>
            <person name="Ohm R.A."/>
            <person name="Kuo A."/>
            <person name="Krutzmann J."/>
            <person name="Morin E."/>
            <person name="Arend M."/>
            <person name="Barry K.W."/>
            <person name="Binder M."/>
            <person name="Choi C."/>
            <person name="Clum A."/>
            <person name="Copeland A."/>
            <person name="Grisel N."/>
            <person name="Haridas S."/>
            <person name="Kipfer T."/>
            <person name="LaButti K."/>
            <person name="Lindquist E."/>
            <person name="Lipzen A."/>
            <person name="Maire R."/>
            <person name="Meier B."/>
            <person name="Mihaltcheva S."/>
            <person name="Molinier V."/>
            <person name="Murat C."/>
            <person name="Poggeler S."/>
            <person name="Quandt C.A."/>
            <person name="Sperisen C."/>
            <person name="Tritt A."/>
            <person name="Tisserant E."/>
            <person name="Crous P.W."/>
            <person name="Henrissat B."/>
            <person name="Nehls U."/>
            <person name="Egli S."/>
            <person name="Spatafora J.W."/>
            <person name="Grigoriev I.V."/>
            <person name="Martin F.M."/>
        </authorList>
    </citation>
    <scope>NUCLEOTIDE SEQUENCE [LARGE SCALE GENOMIC DNA]</scope>
    <source>
        <strain evidence="2 3">CBS 207.34</strain>
    </source>
</reference>